<feature type="transmembrane region" description="Helical" evidence="2">
    <location>
        <begin position="132"/>
        <end position="154"/>
    </location>
</feature>
<feature type="transmembrane region" description="Helical" evidence="2">
    <location>
        <begin position="104"/>
        <end position="126"/>
    </location>
</feature>
<feature type="transmembrane region" description="Helical" evidence="2">
    <location>
        <begin position="43"/>
        <end position="64"/>
    </location>
</feature>
<comment type="caution">
    <text evidence="3">The sequence shown here is derived from an EMBL/GenBank/DDBJ whole genome shotgun (WGS) entry which is preliminary data.</text>
</comment>
<dbReference type="AlphaFoldDB" id="A0ABD5PSN0"/>
<proteinExistence type="predicted"/>
<evidence type="ECO:0000256" key="1">
    <source>
        <dbReference type="SAM" id="MobiDB-lite"/>
    </source>
</evidence>
<dbReference type="Proteomes" id="UP001595898">
    <property type="component" value="Unassembled WGS sequence"/>
</dbReference>
<reference evidence="3 4" key="1">
    <citation type="journal article" date="2019" name="Int. J. Syst. Evol. Microbiol.">
        <title>The Global Catalogue of Microorganisms (GCM) 10K type strain sequencing project: providing services to taxonomists for standard genome sequencing and annotation.</title>
        <authorList>
            <consortium name="The Broad Institute Genomics Platform"/>
            <consortium name="The Broad Institute Genome Sequencing Center for Infectious Disease"/>
            <person name="Wu L."/>
            <person name="Ma J."/>
        </authorList>
    </citation>
    <scope>NUCLEOTIDE SEQUENCE [LARGE SCALE GENOMIC DNA]</scope>
    <source>
        <strain evidence="3 4">WLHS5</strain>
    </source>
</reference>
<protein>
    <submittedName>
        <fullName evidence="3">Uncharacterized protein</fullName>
    </submittedName>
</protein>
<keyword evidence="4" id="KW-1185">Reference proteome</keyword>
<organism evidence="3 4">
    <name type="scientific">Halosolutus amylolyticus</name>
    <dbReference type="NCBI Taxonomy" id="2932267"/>
    <lineage>
        <taxon>Archaea</taxon>
        <taxon>Methanobacteriati</taxon>
        <taxon>Methanobacteriota</taxon>
        <taxon>Stenosarchaea group</taxon>
        <taxon>Halobacteria</taxon>
        <taxon>Halobacteriales</taxon>
        <taxon>Natrialbaceae</taxon>
        <taxon>Halosolutus</taxon>
    </lineage>
</organism>
<evidence type="ECO:0000313" key="3">
    <source>
        <dbReference type="EMBL" id="MFC4542939.1"/>
    </source>
</evidence>
<dbReference type="RefSeq" id="WP_250140375.1">
    <property type="nucleotide sequence ID" value="NZ_JALIQP010000002.1"/>
</dbReference>
<dbReference type="EMBL" id="JBHSFA010000007">
    <property type="protein sequence ID" value="MFC4542939.1"/>
    <property type="molecule type" value="Genomic_DNA"/>
</dbReference>
<accession>A0ABD5PSN0</accession>
<keyword evidence="2" id="KW-0472">Membrane</keyword>
<feature type="compositionally biased region" description="Low complexity" evidence="1">
    <location>
        <begin position="19"/>
        <end position="31"/>
    </location>
</feature>
<evidence type="ECO:0000256" key="2">
    <source>
        <dbReference type="SAM" id="Phobius"/>
    </source>
</evidence>
<evidence type="ECO:0000313" key="4">
    <source>
        <dbReference type="Proteomes" id="UP001595898"/>
    </source>
</evidence>
<name>A0ABD5PSN0_9EURY</name>
<feature type="region of interest" description="Disordered" evidence="1">
    <location>
        <begin position="1"/>
        <end position="34"/>
    </location>
</feature>
<keyword evidence="2" id="KW-1133">Transmembrane helix</keyword>
<feature type="transmembrane region" description="Helical" evidence="2">
    <location>
        <begin position="76"/>
        <end position="92"/>
    </location>
</feature>
<gene>
    <name evidence="3" type="ORF">ACFO5R_13510</name>
</gene>
<keyword evidence="2" id="KW-0812">Transmembrane</keyword>
<sequence>MPDDDAVDDREGPSPLAFDGGPDAGSSGPDAVPSPADTSGYGLSLTLVGAVLLALAYYGVVAIQGPRELGQAIPEPFYGLVVAFLFVVELLQRGRLDAIALGRAIALAVVYGGLFVFAVEGAAYLWERPDVALTGYVGVTVFAAALVVAALLYVGYLTIVGTDRAGS</sequence>